<dbReference type="EMBL" id="JAAAHY010001891">
    <property type="protein sequence ID" value="KAF9946231.1"/>
    <property type="molecule type" value="Genomic_DNA"/>
</dbReference>
<proteinExistence type="predicted"/>
<dbReference type="AlphaFoldDB" id="A0A9P6LW13"/>
<comment type="caution">
    <text evidence="2">The sequence shown here is derived from an EMBL/GenBank/DDBJ whole genome shotgun (WGS) entry which is preliminary data.</text>
</comment>
<gene>
    <name evidence="2" type="ORF">BGZ70_003325</name>
</gene>
<dbReference type="Proteomes" id="UP000738359">
    <property type="component" value="Unassembled WGS sequence"/>
</dbReference>
<keyword evidence="3" id="KW-1185">Reference proteome</keyword>
<feature type="region of interest" description="Disordered" evidence="1">
    <location>
        <begin position="1"/>
        <end position="20"/>
    </location>
</feature>
<name>A0A9P6LW13_MORAP</name>
<evidence type="ECO:0000256" key="1">
    <source>
        <dbReference type="SAM" id="MobiDB-lite"/>
    </source>
</evidence>
<evidence type="ECO:0000313" key="2">
    <source>
        <dbReference type="EMBL" id="KAF9946231.1"/>
    </source>
</evidence>
<dbReference type="OrthoDB" id="2420992at2759"/>
<organism evidence="2 3">
    <name type="scientific">Mortierella alpina</name>
    <name type="common">Oleaginous fungus</name>
    <name type="synonym">Mortierella renispora</name>
    <dbReference type="NCBI Taxonomy" id="64518"/>
    <lineage>
        <taxon>Eukaryota</taxon>
        <taxon>Fungi</taxon>
        <taxon>Fungi incertae sedis</taxon>
        <taxon>Mucoromycota</taxon>
        <taxon>Mortierellomycotina</taxon>
        <taxon>Mortierellomycetes</taxon>
        <taxon>Mortierellales</taxon>
        <taxon>Mortierellaceae</taxon>
        <taxon>Mortierella</taxon>
    </lineage>
</organism>
<protein>
    <submittedName>
        <fullName evidence="2">Uncharacterized protein</fullName>
    </submittedName>
</protein>
<accession>A0A9P6LW13</accession>
<evidence type="ECO:0000313" key="3">
    <source>
        <dbReference type="Proteomes" id="UP000738359"/>
    </source>
</evidence>
<sequence length="127" mass="14181">MLAAQSPPGTPDSQRHYHSADKDTHQIHIQVGTHAIACIRQQDSHGLAILKELLNTHDNVPAHLRGFIHVEREAFKRHRNSVYSGEEARTADDLHALDWYFMAYCKAHRCPAKAAKIKVGGPSKNNG</sequence>
<reference evidence="2" key="1">
    <citation type="journal article" date="2020" name="Fungal Divers.">
        <title>Resolving the Mortierellaceae phylogeny through synthesis of multi-gene phylogenetics and phylogenomics.</title>
        <authorList>
            <person name="Vandepol N."/>
            <person name="Liber J."/>
            <person name="Desiro A."/>
            <person name="Na H."/>
            <person name="Kennedy M."/>
            <person name="Barry K."/>
            <person name="Grigoriev I.V."/>
            <person name="Miller A.N."/>
            <person name="O'Donnell K."/>
            <person name="Stajich J.E."/>
            <person name="Bonito G."/>
        </authorList>
    </citation>
    <scope>NUCLEOTIDE SEQUENCE</scope>
    <source>
        <strain evidence="2">CK1249</strain>
    </source>
</reference>